<dbReference type="PaxDb" id="522772-Dacet_1749"/>
<dbReference type="Pfam" id="PF13181">
    <property type="entry name" value="TPR_8"/>
    <property type="match status" value="1"/>
</dbReference>
<dbReference type="Pfam" id="PF14559">
    <property type="entry name" value="TPR_19"/>
    <property type="match status" value="1"/>
</dbReference>
<evidence type="ECO:0000313" key="5">
    <source>
        <dbReference type="Proteomes" id="UP000002012"/>
    </source>
</evidence>
<evidence type="ECO:0000256" key="3">
    <source>
        <dbReference type="PROSITE-ProRule" id="PRU00339"/>
    </source>
</evidence>
<dbReference type="STRING" id="522772.Dacet_1749"/>
<dbReference type="InterPro" id="IPR051685">
    <property type="entry name" value="Ycf3/AcsC/BcsC/TPR_MFPF"/>
</dbReference>
<evidence type="ECO:0000313" key="4">
    <source>
        <dbReference type="EMBL" id="ADD68513.1"/>
    </source>
</evidence>
<sequence length="938" mass="108161" precursor="true">MPPGSKISIDLKNIIRLSSVIVLALAVVLSLTLSSCSGKESNQQLEENLTEAAPVVSPMLSSNADITKGNEFFLKGEFKEAIDFYENGIAQNRSVAFYNIGVSYYLMGNIKKSEEAFRRSVAEDPTFREALMNLAVVLIQTDKLAEAEKYVEQLLKDDNSAKLLVNMANIHLKRGETAKAAQYFREAMDKGDNSKYVLSNYAYFLMSVGEYKDGIQIIEKLEYKDYTDYYNLAKAYLNINMDKAALDSVERALRINRTEDALSLAADAYHALGDFYNEIKSLDFLIGINPDKEYMFRLARAYYLNGKMTQSQNEIRSLIETYPEIHKYYRLYYEVLIALGYIREAGEMAEDAYNKFKTDNTLYTVVKHKIIYHEDVESIKSRLFVDRTSPYLELGRTAYYIAKDIMLKAREHILNVPPETDNDYYVFRSYILQRYGKYDNALAFAKGINNIRPESFWYRFVAYFNMGDIRGVQELLAEQVARKAEYRKLMRVSFHLVPRIEDIDFSYRFDGSFEDMLTTILYPLFMDPDDMMDFVALGYKMLQEDSKVVALQELERSVEYSEGIKLNNDGVALLLDYKFQQAYNKFEEANKLLNNNPYALYNMGLAKLNLGDVNGAAKYFDTAILQNNYHFPAYLGMAVCFSKKGQMHKAMDYYNLVRDRVEQVAEGKRKIPEPVIYAGFLAEMGFKGYTRVIDAIGDKKDDNSFLAAMVSIAEYMKTGNFEALNPLQEPNTIFRGHALRDLLGTLEGETATFDESIKVDRLYRFMKAYAILKQGAGAPDIKPEEYPDDIMVLKELVYYTILMSDRDKSLEYLQQLSRITIRSTELYKASLYYFMWVEDFVNAEASYTSLDSLNYTDSYVDYYKMLYFMLNYNGRRLISSVKSYMKEYPADIKGKAVRILYSIKEEDFELALNSLNDLKKEDSNFLKSLPLEMTIDGL</sequence>
<dbReference type="Pfam" id="PF13176">
    <property type="entry name" value="TPR_7"/>
    <property type="match status" value="1"/>
</dbReference>
<dbReference type="InterPro" id="IPR011990">
    <property type="entry name" value="TPR-like_helical_dom_sf"/>
</dbReference>
<name>D4H0K0_DENA2</name>
<dbReference type="PANTHER" id="PTHR44943:SF8">
    <property type="entry name" value="TPR REPEAT-CONTAINING PROTEIN MJ0263"/>
    <property type="match status" value="1"/>
</dbReference>
<evidence type="ECO:0000256" key="1">
    <source>
        <dbReference type="ARBA" id="ARBA00022737"/>
    </source>
</evidence>
<dbReference type="InterPro" id="IPR019734">
    <property type="entry name" value="TPR_rpt"/>
</dbReference>
<dbReference type="AlphaFoldDB" id="D4H0K0"/>
<dbReference type="SMART" id="SM00028">
    <property type="entry name" value="TPR"/>
    <property type="match status" value="8"/>
</dbReference>
<dbReference type="RefSeq" id="WP_013011024.1">
    <property type="nucleotide sequence ID" value="NC_013943.1"/>
</dbReference>
<dbReference type="InParanoid" id="D4H0K0"/>
<dbReference type="PANTHER" id="PTHR44943">
    <property type="entry name" value="CELLULOSE SYNTHASE OPERON PROTEIN C"/>
    <property type="match status" value="1"/>
</dbReference>
<accession>D4H0K0</accession>
<dbReference type="eggNOG" id="COG0457">
    <property type="taxonomic scope" value="Bacteria"/>
</dbReference>
<dbReference type="Gene3D" id="1.25.40.10">
    <property type="entry name" value="Tetratricopeptide repeat domain"/>
    <property type="match status" value="3"/>
</dbReference>
<dbReference type="OrthoDB" id="9814448at2"/>
<keyword evidence="2 3" id="KW-0802">TPR repeat</keyword>
<keyword evidence="1" id="KW-0677">Repeat</keyword>
<evidence type="ECO:0000256" key="2">
    <source>
        <dbReference type="ARBA" id="ARBA00022803"/>
    </source>
</evidence>
<protein>
    <submittedName>
        <fullName evidence="4">Tetratricopeptide TPR_2 repeat protein</fullName>
    </submittedName>
</protein>
<dbReference type="Proteomes" id="UP000002012">
    <property type="component" value="Chromosome"/>
</dbReference>
<dbReference type="Pfam" id="PF13432">
    <property type="entry name" value="TPR_16"/>
    <property type="match status" value="1"/>
</dbReference>
<organism evidence="4 5">
    <name type="scientific">Denitrovibrio acetiphilus (strain DSM 12809 / NBRC 114555 / N2460)</name>
    <dbReference type="NCBI Taxonomy" id="522772"/>
    <lineage>
        <taxon>Bacteria</taxon>
        <taxon>Pseudomonadati</taxon>
        <taxon>Deferribacterota</taxon>
        <taxon>Deferribacteres</taxon>
        <taxon>Deferribacterales</taxon>
        <taxon>Geovibrionaceae</taxon>
        <taxon>Denitrovibrio</taxon>
    </lineage>
</organism>
<dbReference type="KEGG" id="dap:Dacet_1749"/>
<keyword evidence="5" id="KW-1185">Reference proteome</keyword>
<reference evidence="4 5" key="1">
    <citation type="journal article" date="2010" name="Stand. Genomic Sci.">
        <title>Complete genome sequence of Denitrovibrio acetiphilus type strain (N2460).</title>
        <authorList>
            <person name="Kiss H."/>
            <person name="Lang E."/>
            <person name="Lapidus A."/>
            <person name="Copeland A."/>
            <person name="Nolan M."/>
            <person name="Glavina Del Rio T."/>
            <person name="Chen F."/>
            <person name="Lucas S."/>
            <person name="Tice H."/>
            <person name="Cheng J.F."/>
            <person name="Han C."/>
            <person name="Goodwin L."/>
            <person name="Pitluck S."/>
            <person name="Liolios K."/>
            <person name="Pati A."/>
            <person name="Ivanova N."/>
            <person name="Mavromatis K."/>
            <person name="Chen A."/>
            <person name="Palaniappan K."/>
            <person name="Land M."/>
            <person name="Hauser L."/>
            <person name="Chang Y.J."/>
            <person name="Jeffries C.D."/>
            <person name="Detter J.C."/>
            <person name="Brettin T."/>
            <person name="Spring S."/>
            <person name="Rohde M."/>
            <person name="Goker M."/>
            <person name="Woyke T."/>
            <person name="Bristow J."/>
            <person name="Eisen J.A."/>
            <person name="Markowitz V."/>
            <person name="Hugenholtz P."/>
            <person name="Kyrpides N.C."/>
            <person name="Klenk H.P."/>
        </authorList>
    </citation>
    <scope>NUCLEOTIDE SEQUENCE [LARGE SCALE GENOMIC DNA]</scope>
    <source>
        <strain evidence="5">DSM 12809 / NBRC 114555 / N2460</strain>
    </source>
</reference>
<dbReference type="Pfam" id="PF13174">
    <property type="entry name" value="TPR_6"/>
    <property type="match status" value="1"/>
</dbReference>
<dbReference type="EMBL" id="CP001968">
    <property type="protein sequence ID" value="ADD68513.1"/>
    <property type="molecule type" value="Genomic_DNA"/>
</dbReference>
<feature type="repeat" description="TPR" evidence="3">
    <location>
        <begin position="94"/>
        <end position="127"/>
    </location>
</feature>
<dbReference type="SUPFAM" id="SSF48452">
    <property type="entry name" value="TPR-like"/>
    <property type="match status" value="2"/>
</dbReference>
<gene>
    <name evidence="4" type="ordered locus">Dacet_1749</name>
</gene>
<dbReference type="PROSITE" id="PS50005">
    <property type="entry name" value="TPR"/>
    <property type="match status" value="2"/>
</dbReference>
<proteinExistence type="predicted"/>
<feature type="repeat" description="TPR" evidence="3">
    <location>
        <begin position="161"/>
        <end position="194"/>
    </location>
</feature>
<dbReference type="HOGENOM" id="CLU_321253_0_0_0"/>